<keyword evidence="2" id="KW-1185">Reference proteome</keyword>
<accession>A0AAN7RTM3</accession>
<evidence type="ECO:0000313" key="1">
    <source>
        <dbReference type="EMBL" id="KAK4816617.1"/>
    </source>
</evidence>
<dbReference type="Proteomes" id="UP001333110">
    <property type="component" value="Unassembled WGS sequence"/>
</dbReference>
<dbReference type="PANTHER" id="PTHR33332">
    <property type="entry name" value="REVERSE TRANSCRIPTASE DOMAIN-CONTAINING PROTEIN"/>
    <property type="match status" value="1"/>
</dbReference>
<sequence length="200" mass="23424">MHLPSLVLEEDKEWANVNVKKFNKAKCEVLHLGRGNPQYQYRLGDEWLGSSPVEKDLGILSTVYIHIVQLYVPQYKKDMDLLEQVQRRATKIIRGIEHLSYEERLRELGLFSLEKRCLWGDLIVAFQYCKGAYKKDGETLVTRACSDRTQGNGFKMEEGSFRSAIRNKVFMTRVVRHWNRLPREVVDAPSLEMFRVRGFK</sequence>
<evidence type="ECO:0000313" key="2">
    <source>
        <dbReference type="Proteomes" id="UP001333110"/>
    </source>
</evidence>
<proteinExistence type="predicted"/>
<name>A0AAN7RTM3_MYCAM</name>
<dbReference type="AlphaFoldDB" id="A0AAN7RTM3"/>
<protein>
    <submittedName>
        <fullName evidence="1">Uncharacterized protein</fullName>
    </submittedName>
</protein>
<organism evidence="1 2">
    <name type="scientific">Mycteria americana</name>
    <name type="common">Wood stork</name>
    <dbReference type="NCBI Taxonomy" id="33587"/>
    <lineage>
        <taxon>Eukaryota</taxon>
        <taxon>Metazoa</taxon>
        <taxon>Chordata</taxon>
        <taxon>Craniata</taxon>
        <taxon>Vertebrata</taxon>
        <taxon>Euteleostomi</taxon>
        <taxon>Archelosauria</taxon>
        <taxon>Archosauria</taxon>
        <taxon>Dinosauria</taxon>
        <taxon>Saurischia</taxon>
        <taxon>Theropoda</taxon>
        <taxon>Coelurosauria</taxon>
        <taxon>Aves</taxon>
        <taxon>Neognathae</taxon>
        <taxon>Neoaves</taxon>
        <taxon>Aequornithes</taxon>
        <taxon>Ciconiiformes</taxon>
        <taxon>Ciconiidae</taxon>
        <taxon>Mycteria</taxon>
    </lineage>
</organism>
<dbReference type="EMBL" id="JAUNZN010000009">
    <property type="protein sequence ID" value="KAK4816617.1"/>
    <property type="molecule type" value="Genomic_DNA"/>
</dbReference>
<reference evidence="1 2" key="1">
    <citation type="journal article" date="2023" name="J. Hered.">
        <title>Chromosome-level genome of the wood stork (Mycteria americana) provides insight into avian chromosome evolution.</title>
        <authorList>
            <person name="Flamio R. Jr."/>
            <person name="Ramstad K.M."/>
        </authorList>
    </citation>
    <scope>NUCLEOTIDE SEQUENCE [LARGE SCALE GENOMIC DNA]</scope>
    <source>
        <strain evidence="1">JAX WOST 10</strain>
    </source>
</reference>
<gene>
    <name evidence="1" type="ORF">QYF61_018665</name>
</gene>
<comment type="caution">
    <text evidence="1">The sequence shown here is derived from an EMBL/GenBank/DDBJ whole genome shotgun (WGS) entry which is preliminary data.</text>
</comment>